<protein>
    <recommendedName>
        <fullName evidence="4">CCHC-type domain-containing protein</fullName>
    </recommendedName>
</protein>
<evidence type="ECO:0000259" key="4">
    <source>
        <dbReference type="PROSITE" id="PS50158"/>
    </source>
</evidence>
<evidence type="ECO:0000256" key="3">
    <source>
        <dbReference type="SAM" id="MobiDB-lite"/>
    </source>
</evidence>
<dbReference type="GO" id="GO:0003676">
    <property type="term" value="F:nucleic acid binding"/>
    <property type="evidence" value="ECO:0007669"/>
    <property type="project" value="InterPro"/>
</dbReference>
<keyword evidence="2" id="KW-0862">Zinc</keyword>
<feature type="region of interest" description="Disordered" evidence="3">
    <location>
        <begin position="82"/>
        <end position="103"/>
    </location>
</feature>
<evidence type="ECO:0000256" key="2">
    <source>
        <dbReference type="PROSITE-ProRule" id="PRU00047"/>
    </source>
</evidence>
<evidence type="ECO:0000313" key="6">
    <source>
        <dbReference type="Proteomes" id="UP000765509"/>
    </source>
</evidence>
<evidence type="ECO:0000313" key="5">
    <source>
        <dbReference type="EMBL" id="MBW0520611.1"/>
    </source>
</evidence>
<dbReference type="GO" id="GO:0006397">
    <property type="term" value="P:mRNA processing"/>
    <property type="evidence" value="ECO:0007669"/>
    <property type="project" value="UniProtKB-KW"/>
</dbReference>
<gene>
    <name evidence="5" type="ORF">O181_060326</name>
</gene>
<feature type="region of interest" description="Disordered" evidence="3">
    <location>
        <begin position="28"/>
        <end position="53"/>
    </location>
</feature>
<dbReference type="SUPFAM" id="SSF57756">
    <property type="entry name" value="Retrovirus zinc finger-like domains"/>
    <property type="match status" value="1"/>
</dbReference>
<evidence type="ECO:0000256" key="1">
    <source>
        <dbReference type="ARBA" id="ARBA00022664"/>
    </source>
</evidence>
<feature type="domain" description="CCHC-type" evidence="4">
    <location>
        <begin position="53"/>
        <end position="68"/>
    </location>
</feature>
<dbReference type="PROSITE" id="PS50158">
    <property type="entry name" value="ZF_CCHC"/>
    <property type="match status" value="1"/>
</dbReference>
<dbReference type="InterPro" id="IPR001878">
    <property type="entry name" value="Znf_CCHC"/>
</dbReference>
<dbReference type="InterPro" id="IPR036875">
    <property type="entry name" value="Znf_CCHC_sf"/>
</dbReference>
<reference evidence="5" key="1">
    <citation type="submission" date="2021-03" db="EMBL/GenBank/DDBJ databases">
        <title>Draft genome sequence of rust myrtle Austropuccinia psidii MF-1, a brazilian biotype.</title>
        <authorList>
            <person name="Quecine M.C."/>
            <person name="Pachon D.M.R."/>
            <person name="Bonatelli M.L."/>
            <person name="Correr F.H."/>
            <person name="Franceschini L.M."/>
            <person name="Leite T.F."/>
            <person name="Margarido G.R.A."/>
            <person name="Almeida C.A."/>
            <person name="Ferrarezi J.A."/>
            <person name="Labate C.A."/>
        </authorList>
    </citation>
    <scope>NUCLEOTIDE SEQUENCE</scope>
    <source>
        <strain evidence="5">MF-1</strain>
    </source>
</reference>
<dbReference type="EMBL" id="AVOT02028207">
    <property type="protein sequence ID" value="MBW0520611.1"/>
    <property type="molecule type" value="Genomic_DNA"/>
</dbReference>
<sequence>MLHRRVYQCTRRLSDNEKNWKKLEIKSPNKPFIKKDKPRETLKPNTSNNNEQRKCHKCGVIGHLANNCIKKAKINGIVKTEDLSDKEEEYDSERDTEKAETSESDEINIINAKIDNIYLIYEVLDVNSNLPQVGTSDTSLTSIKDAKLYRTKPAKGMGCAAVKSSISIIMGGNQEAKVSLDTGAYCTSVGKSYLKEVLPDWEEKLIQIQGVELSCASESMKPLGIIDLTLIFPQPSQCIRLKVEFVVMDNCTSNHFILGNGYFSVYGIDISNQKDRYFTIGDNKRQKFGFFNNKRKITVIVNEEKSPEMDFFITGQPKEAEFNH</sequence>
<dbReference type="Pfam" id="PF00098">
    <property type="entry name" value="zf-CCHC"/>
    <property type="match status" value="1"/>
</dbReference>
<name>A0A9Q3EKR3_9BASI</name>
<comment type="caution">
    <text evidence="5">The sequence shown here is derived from an EMBL/GenBank/DDBJ whole genome shotgun (WGS) entry which is preliminary data.</text>
</comment>
<dbReference type="GO" id="GO:0008270">
    <property type="term" value="F:zinc ion binding"/>
    <property type="evidence" value="ECO:0007669"/>
    <property type="project" value="UniProtKB-KW"/>
</dbReference>
<dbReference type="Gene3D" id="4.10.60.10">
    <property type="entry name" value="Zinc finger, CCHC-type"/>
    <property type="match status" value="1"/>
</dbReference>
<feature type="compositionally biased region" description="Basic and acidic residues" evidence="3">
    <location>
        <begin position="28"/>
        <end position="42"/>
    </location>
</feature>
<keyword evidence="2" id="KW-0479">Metal-binding</keyword>
<dbReference type="Proteomes" id="UP000765509">
    <property type="component" value="Unassembled WGS sequence"/>
</dbReference>
<organism evidence="5 6">
    <name type="scientific">Austropuccinia psidii MF-1</name>
    <dbReference type="NCBI Taxonomy" id="1389203"/>
    <lineage>
        <taxon>Eukaryota</taxon>
        <taxon>Fungi</taxon>
        <taxon>Dikarya</taxon>
        <taxon>Basidiomycota</taxon>
        <taxon>Pucciniomycotina</taxon>
        <taxon>Pucciniomycetes</taxon>
        <taxon>Pucciniales</taxon>
        <taxon>Sphaerophragmiaceae</taxon>
        <taxon>Austropuccinia</taxon>
    </lineage>
</organism>
<keyword evidence="2" id="KW-0863">Zinc-finger</keyword>
<dbReference type="AlphaFoldDB" id="A0A9Q3EKR3"/>
<keyword evidence="1" id="KW-0507">mRNA processing</keyword>
<proteinExistence type="predicted"/>
<keyword evidence="6" id="KW-1185">Reference proteome</keyword>
<accession>A0A9Q3EKR3</accession>